<comment type="caution">
    <text evidence="12">The sequence shown here is derived from an EMBL/GenBank/DDBJ whole genome shotgun (WGS) entry which is preliminary data.</text>
</comment>
<proteinExistence type="inferred from homology"/>
<reference evidence="12" key="1">
    <citation type="submission" date="2021-04" db="EMBL/GenBank/DDBJ databases">
        <title>novel species isolated from subtropical streams in China.</title>
        <authorList>
            <person name="Lu H."/>
        </authorList>
    </citation>
    <scope>NUCLEOTIDE SEQUENCE</scope>
    <source>
        <strain evidence="12">LFS511W</strain>
    </source>
</reference>
<organism evidence="12 13">
    <name type="scientific">Undibacterium luofuense</name>
    <dbReference type="NCBI Taxonomy" id="2828733"/>
    <lineage>
        <taxon>Bacteria</taxon>
        <taxon>Pseudomonadati</taxon>
        <taxon>Pseudomonadota</taxon>
        <taxon>Betaproteobacteria</taxon>
        <taxon>Burkholderiales</taxon>
        <taxon>Oxalobacteraceae</taxon>
        <taxon>Undibacterium</taxon>
    </lineage>
</organism>
<gene>
    <name evidence="11 12" type="primary">rodA</name>
    <name evidence="11" type="synonym">mrdB</name>
    <name evidence="12" type="ORF">KDM89_08875</name>
</gene>
<comment type="similarity">
    <text evidence="11">Belongs to the SEDS family. MrdB/RodA subfamily.</text>
</comment>
<dbReference type="AlphaFoldDB" id="A0A941DK52"/>
<keyword evidence="4 11" id="KW-0808">Transferase</keyword>
<dbReference type="EMBL" id="JAGSPN010000005">
    <property type="protein sequence ID" value="MBR7782253.1"/>
    <property type="molecule type" value="Genomic_DNA"/>
</dbReference>
<comment type="function">
    <text evidence="11">Peptidoglycan polymerase that is essential for cell wall elongation.</text>
</comment>
<dbReference type="Proteomes" id="UP000680067">
    <property type="component" value="Unassembled WGS sequence"/>
</dbReference>
<dbReference type="PROSITE" id="PS00428">
    <property type="entry name" value="FTSW_RODA_SPOVE"/>
    <property type="match status" value="1"/>
</dbReference>
<feature type="transmembrane region" description="Helical" evidence="11">
    <location>
        <begin position="52"/>
        <end position="70"/>
    </location>
</feature>
<feature type="transmembrane region" description="Helical" evidence="11">
    <location>
        <begin position="307"/>
        <end position="334"/>
    </location>
</feature>
<evidence type="ECO:0000256" key="2">
    <source>
        <dbReference type="ARBA" id="ARBA00022475"/>
    </source>
</evidence>
<feature type="transmembrane region" description="Helical" evidence="11">
    <location>
        <begin position="20"/>
        <end position="40"/>
    </location>
</feature>
<evidence type="ECO:0000256" key="8">
    <source>
        <dbReference type="ARBA" id="ARBA00022989"/>
    </source>
</evidence>
<evidence type="ECO:0000313" key="13">
    <source>
        <dbReference type="Proteomes" id="UP000680067"/>
    </source>
</evidence>
<comment type="catalytic activity">
    <reaction evidence="11">
        <text>[GlcNAc-(1-&gt;4)-Mur2Ac(oyl-L-Ala-gamma-D-Glu-L-Lys-D-Ala-D-Ala)](n)-di-trans,octa-cis-undecaprenyl diphosphate + beta-D-GlcNAc-(1-&gt;4)-Mur2Ac(oyl-L-Ala-gamma-D-Glu-L-Lys-D-Ala-D-Ala)-di-trans,octa-cis-undecaprenyl diphosphate = [GlcNAc-(1-&gt;4)-Mur2Ac(oyl-L-Ala-gamma-D-Glu-L-Lys-D-Ala-D-Ala)](n+1)-di-trans,octa-cis-undecaprenyl diphosphate + di-trans,octa-cis-undecaprenyl diphosphate + H(+)</text>
        <dbReference type="Rhea" id="RHEA:23708"/>
        <dbReference type="Rhea" id="RHEA-COMP:9602"/>
        <dbReference type="Rhea" id="RHEA-COMP:9603"/>
        <dbReference type="ChEBI" id="CHEBI:15378"/>
        <dbReference type="ChEBI" id="CHEBI:58405"/>
        <dbReference type="ChEBI" id="CHEBI:60033"/>
        <dbReference type="ChEBI" id="CHEBI:78435"/>
        <dbReference type="EC" id="2.4.99.28"/>
    </reaction>
</comment>
<accession>A0A941DK52</accession>
<evidence type="ECO:0000256" key="1">
    <source>
        <dbReference type="ARBA" id="ARBA00004141"/>
    </source>
</evidence>
<dbReference type="GO" id="GO:0032153">
    <property type="term" value="C:cell division site"/>
    <property type="evidence" value="ECO:0007669"/>
    <property type="project" value="TreeGrafter"/>
</dbReference>
<feature type="transmembrane region" description="Helical" evidence="11">
    <location>
        <begin position="185"/>
        <end position="204"/>
    </location>
</feature>
<dbReference type="GO" id="GO:0015648">
    <property type="term" value="F:lipid-linked peptidoglycan transporter activity"/>
    <property type="evidence" value="ECO:0007669"/>
    <property type="project" value="TreeGrafter"/>
</dbReference>
<evidence type="ECO:0000256" key="11">
    <source>
        <dbReference type="HAMAP-Rule" id="MF_02079"/>
    </source>
</evidence>
<dbReference type="GO" id="GO:0005886">
    <property type="term" value="C:plasma membrane"/>
    <property type="evidence" value="ECO:0007669"/>
    <property type="project" value="UniProtKB-SubCell"/>
</dbReference>
<evidence type="ECO:0000256" key="5">
    <source>
        <dbReference type="ARBA" id="ARBA00022692"/>
    </source>
</evidence>
<dbReference type="PANTHER" id="PTHR30474">
    <property type="entry name" value="CELL CYCLE PROTEIN"/>
    <property type="match status" value="1"/>
</dbReference>
<evidence type="ECO:0000256" key="3">
    <source>
        <dbReference type="ARBA" id="ARBA00022676"/>
    </source>
</evidence>
<dbReference type="PANTHER" id="PTHR30474:SF1">
    <property type="entry name" value="PEPTIDOGLYCAN GLYCOSYLTRANSFERASE MRDB"/>
    <property type="match status" value="1"/>
</dbReference>
<dbReference type="GO" id="GO:0009252">
    <property type="term" value="P:peptidoglycan biosynthetic process"/>
    <property type="evidence" value="ECO:0007669"/>
    <property type="project" value="UniProtKB-UniRule"/>
</dbReference>
<dbReference type="HAMAP" id="MF_02079">
    <property type="entry name" value="PGT_RodA"/>
    <property type="match status" value="1"/>
</dbReference>
<dbReference type="GO" id="GO:0008955">
    <property type="term" value="F:peptidoglycan glycosyltransferase activity"/>
    <property type="evidence" value="ECO:0007669"/>
    <property type="project" value="UniProtKB-UniRule"/>
</dbReference>
<dbReference type="InterPro" id="IPR018365">
    <property type="entry name" value="Cell_cycle_FtsW-rel_CS"/>
</dbReference>
<dbReference type="InterPro" id="IPR011923">
    <property type="entry name" value="RodA/MrdB"/>
</dbReference>
<evidence type="ECO:0000256" key="7">
    <source>
        <dbReference type="ARBA" id="ARBA00022984"/>
    </source>
</evidence>
<evidence type="ECO:0000256" key="6">
    <source>
        <dbReference type="ARBA" id="ARBA00022960"/>
    </source>
</evidence>
<dbReference type="GO" id="GO:0051301">
    <property type="term" value="P:cell division"/>
    <property type="evidence" value="ECO:0007669"/>
    <property type="project" value="InterPro"/>
</dbReference>
<keyword evidence="10 11" id="KW-0961">Cell wall biogenesis/degradation</keyword>
<name>A0A941DK52_9BURK</name>
<evidence type="ECO:0000256" key="10">
    <source>
        <dbReference type="ARBA" id="ARBA00023316"/>
    </source>
</evidence>
<sequence>MSQFHMNWRAIRRYFAVFDGPLAMLIFLIMSCGIVTLYSAGYDFPGRVEDQLRNIVVSFFVMWIAASVPPQTLMRFAIPIYTLGVTLLIAVALFGMVKKGSRRWLNIGMVIQPSEMLKIATPLMLAWYFQKREGALRVQDFIIATIILAIPFALIGKQPDLGTAMLVGMAGFAVIFLAGLSWKVILGILGFAAAVIPTIVWPYMLHDYQRDRVLTLLDPSRDPLGKGFHIIQSTIAVGSGGVTGKGWLKGTQAHLEFIPERTTDFIFAVFSEEFGLVGNLVLLLLYLLLIARCLMIAANAPTLFTRLLAGSMTAIFFTYAFVNMGMVSGILPVVGVPLPFMSYGGTALVTLGMAAGILMSVQRHRKLIQT</sequence>
<dbReference type="EC" id="2.4.99.28" evidence="11"/>
<protein>
    <recommendedName>
        <fullName evidence="11">Peptidoglycan glycosyltransferase MrdB</fullName>
        <shortName evidence="11">PGT</shortName>
        <ecNumber evidence="11">2.4.99.28</ecNumber>
    </recommendedName>
    <alternativeName>
        <fullName evidence="11">Cell elongation protein RodA</fullName>
    </alternativeName>
    <alternativeName>
        <fullName evidence="11">Cell wall polymerase</fullName>
    </alternativeName>
    <alternativeName>
        <fullName evidence="11">Peptidoglycan polymerase</fullName>
        <shortName evidence="11">PG polymerase</shortName>
    </alternativeName>
</protein>
<dbReference type="RefSeq" id="WP_212687587.1">
    <property type="nucleotide sequence ID" value="NZ_JAGSPN010000005.1"/>
</dbReference>
<feature type="transmembrane region" description="Helical" evidence="11">
    <location>
        <begin position="76"/>
        <end position="97"/>
    </location>
</feature>
<evidence type="ECO:0000256" key="4">
    <source>
        <dbReference type="ARBA" id="ARBA00022679"/>
    </source>
</evidence>
<keyword evidence="3 11" id="KW-0328">Glycosyltransferase</keyword>
<comment type="pathway">
    <text evidence="11">Cell wall biogenesis; peptidoglycan biosynthesis.</text>
</comment>
<keyword evidence="13" id="KW-1185">Reference proteome</keyword>
<comment type="subcellular location">
    <subcellularLocation>
        <location evidence="11">Cell inner membrane</location>
        <topology evidence="11">Multi-pass membrane protein</topology>
    </subcellularLocation>
    <subcellularLocation>
        <location evidence="1">Membrane</location>
        <topology evidence="1">Multi-pass membrane protein</topology>
    </subcellularLocation>
</comment>
<keyword evidence="9 11" id="KW-0472">Membrane</keyword>
<dbReference type="GO" id="GO:0008360">
    <property type="term" value="P:regulation of cell shape"/>
    <property type="evidence" value="ECO:0007669"/>
    <property type="project" value="UniProtKB-KW"/>
</dbReference>
<keyword evidence="5 11" id="KW-0812">Transmembrane</keyword>
<evidence type="ECO:0000313" key="12">
    <source>
        <dbReference type="EMBL" id="MBR7782253.1"/>
    </source>
</evidence>
<keyword evidence="6 11" id="KW-0133">Cell shape</keyword>
<feature type="transmembrane region" description="Helical" evidence="11">
    <location>
        <begin position="161"/>
        <end position="178"/>
    </location>
</feature>
<evidence type="ECO:0000256" key="9">
    <source>
        <dbReference type="ARBA" id="ARBA00023136"/>
    </source>
</evidence>
<keyword evidence="7 11" id="KW-0573">Peptidoglycan synthesis</keyword>
<keyword evidence="2 11" id="KW-1003">Cell membrane</keyword>
<feature type="transmembrane region" description="Helical" evidence="11">
    <location>
        <begin position="274"/>
        <end position="295"/>
    </location>
</feature>
<dbReference type="NCBIfam" id="TIGR02210">
    <property type="entry name" value="rodA_shape"/>
    <property type="match status" value="1"/>
</dbReference>
<feature type="transmembrane region" description="Helical" evidence="11">
    <location>
        <begin position="134"/>
        <end position="155"/>
    </location>
</feature>
<keyword evidence="11" id="KW-0997">Cell inner membrane</keyword>
<feature type="transmembrane region" description="Helical" evidence="11">
    <location>
        <begin position="340"/>
        <end position="361"/>
    </location>
</feature>
<keyword evidence="8 11" id="KW-1133">Transmembrane helix</keyword>
<dbReference type="GO" id="GO:0071555">
    <property type="term" value="P:cell wall organization"/>
    <property type="evidence" value="ECO:0007669"/>
    <property type="project" value="UniProtKB-KW"/>
</dbReference>
<dbReference type="Pfam" id="PF01098">
    <property type="entry name" value="FTSW_RODA_SPOVE"/>
    <property type="match status" value="1"/>
</dbReference>
<dbReference type="InterPro" id="IPR001182">
    <property type="entry name" value="FtsW/RodA"/>
</dbReference>